<dbReference type="EMBL" id="MLCF01000002">
    <property type="protein sequence ID" value="OIV39399.1"/>
    <property type="molecule type" value="Genomic_DNA"/>
</dbReference>
<dbReference type="Proteomes" id="UP000243342">
    <property type="component" value="Unassembled WGS sequence"/>
</dbReference>
<name>A0A1J7BL34_9ACTN</name>
<dbReference type="AlphaFoldDB" id="A0A1J7BL34"/>
<reference evidence="1 2" key="1">
    <citation type="submission" date="2016-10" db="EMBL/GenBank/DDBJ databases">
        <title>Genome sequence of Streptomyces gilvigriseus MUSC 26.</title>
        <authorList>
            <person name="Lee L.-H."/>
            <person name="Ser H.-L."/>
        </authorList>
    </citation>
    <scope>NUCLEOTIDE SEQUENCE [LARGE SCALE GENOMIC DNA]</scope>
    <source>
        <strain evidence="1 2">MUSC 26</strain>
    </source>
</reference>
<proteinExistence type="predicted"/>
<dbReference type="RefSeq" id="WP_071654601.1">
    <property type="nucleotide sequence ID" value="NZ_MLCF01000002.1"/>
</dbReference>
<keyword evidence="2" id="KW-1185">Reference proteome</keyword>
<gene>
    <name evidence="1" type="ORF">BIV57_00725</name>
</gene>
<comment type="caution">
    <text evidence="1">The sequence shown here is derived from an EMBL/GenBank/DDBJ whole genome shotgun (WGS) entry which is preliminary data.</text>
</comment>
<evidence type="ECO:0000313" key="1">
    <source>
        <dbReference type="EMBL" id="OIV39399.1"/>
    </source>
</evidence>
<protein>
    <submittedName>
        <fullName evidence="1">Uncharacterized protein</fullName>
    </submittedName>
</protein>
<sequence length="113" mass="11703">MALAAAATTAVLADAKDLDDPQKVVDALYHPDGGLDIGAARAVLEDLLDGPDEVAARRRLAALRIRDVPGLLATVAGLAACTGLVVHLLAATGPHDGPQVLLELERMLRHGPF</sequence>
<organism evidence="1 2">
    <name type="scientific">Mangrovactinospora gilvigrisea</name>
    <dbReference type="NCBI Taxonomy" id="1428644"/>
    <lineage>
        <taxon>Bacteria</taxon>
        <taxon>Bacillati</taxon>
        <taxon>Actinomycetota</taxon>
        <taxon>Actinomycetes</taxon>
        <taxon>Kitasatosporales</taxon>
        <taxon>Streptomycetaceae</taxon>
        <taxon>Mangrovactinospora</taxon>
    </lineage>
</organism>
<evidence type="ECO:0000313" key="2">
    <source>
        <dbReference type="Proteomes" id="UP000243342"/>
    </source>
</evidence>
<accession>A0A1J7BL34</accession>